<gene>
    <name evidence="2" type="ORF">DU504_11030</name>
</gene>
<keyword evidence="3" id="KW-1185">Reference proteome</keyword>
<dbReference type="Proteomes" id="UP000252189">
    <property type="component" value="Unassembled WGS sequence"/>
</dbReference>
<proteinExistence type="predicted"/>
<dbReference type="InterPro" id="IPR037914">
    <property type="entry name" value="SpoVT-AbrB_sf"/>
</dbReference>
<protein>
    <submittedName>
        <fullName evidence="2">AbrB/MazE/SpoVT family DNA-binding domain-containing protein</fullName>
    </submittedName>
</protein>
<dbReference type="EMBL" id="QPHM01000001">
    <property type="protein sequence ID" value="RCU47784.1"/>
    <property type="molecule type" value="Genomic_DNA"/>
</dbReference>
<evidence type="ECO:0000313" key="2">
    <source>
        <dbReference type="EMBL" id="RCU47784.1"/>
    </source>
</evidence>
<comment type="caution">
    <text evidence="2">The sequence shown here is derived from an EMBL/GenBank/DDBJ whole genome shotgun (WGS) entry which is preliminary data.</text>
</comment>
<reference evidence="2 3" key="1">
    <citation type="submission" date="2018-07" db="EMBL/GenBank/DDBJ databases">
        <title>Genome sequences of Haloplanus salinus JCM 18368T.</title>
        <authorList>
            <person name="Kim Y.B."/>
            <person name="Roh S.W."/>
        </authorList>
    </citation>
    <scope>NUCLEOTIDE SEQUENCE [LARGE SCALE GENOMIC DNA]</scope>
    <source>
        <strain evidence="2 3">JCM 18368</strain>
    </source>
</reference>
<dbReference type="InterPro" id="IPR007159">
    <property type="entry name" value="SpoVT-AbrB_dom"/>
</dbReference>
<keyword evidence="2" id="KW-0238">DNA-binding</keyword>
<dbReference type="AlphaFoldDB" id="A0A368NDY0"/>
<dbReference type="OrthoDB" id="28233at2157"/>
<dbReference type="SUPFAM" id="SSF89447">
    <property type="entry name" value="AbrB/MazE/MraZ-like"/>
    <property type="match status" value="1"/>
</dbReference>
<evidence type="ECO:0000313" key="3">
    <source>
        <dbReference type="Proteomes" id="UP000252189"/>
    </source>
</evidence>
<organism evidence="2 3">
    <name type="scientific">Haloplanus salinus</name>
    <dbReference type="NCBI Taxonomy" id="1126245"/>
    <lineage>
        <taxon>Archaea</taxon>
        <taxon>Methanobacteriati</taxon>
        <taxon>Methanobacteriota</taxon>
        <taxon>Stenosarchaea group</taxon>
        <taxon>Halobacteria</taxon>
        <taxon>Halobacteriales</taxon>
        <taxon>Haloferacaceae</taxon>
        <taxon>Haloplanus</taxon>
    </lineage>
</organism>
<feature type="domain" description="SpoVT-AbrB" evidence="1">
    <location>
        <begin position="4"/>
        <end position="45"/>
    </location>
</feature>
<dbReference type="RefSeq" id="WP_114449344.1">
    <property type="nucleotide sequence ID" value="NZ_QPHM01000001.1"/>
</dbReference>
<dbReference type="SMART" id="SM00966">
    <property type="entry name" value="SpoVT_AbrB"/>
    <property type="match status" value="1"/>
</dbReference>
<name>A0A368NDY0_9EURY</name>
<accession>A0A368NDY0</accession>
<sequence>MSDATLDDRGRLTLPKEIRERYGDRYHVVDIHDGIKLIPVAGDPLDALRDEFADVEKSAEELREGARETALDEAGR</sequence>
<dbReference type="GO" id="GO:0003677">
    <property type="term" value="F:DNA binding"/>
    <property type="evidence" value="ECO:0007669"/>
    <property type="project" value="UniProtKB-KW"/>
</dbReference>
<evidence type="ECO:0000259" key="1">
    <source>
        <dbReference type="SMART" id="SM00966"/>
    </source>
</evidence>